<feature type="domain" description="WLM" evidence="2">
    <location>
        <begin position="135"/>
        <end position="324"/>
    </location>
</feature>
<feature type="region of interest" description="Disordered" evidence="1">
    <location>
        <begin position="336"/>
        <end position="380"/>
    </location>
</feature>
<keyword evidence="3" id="KW-1185">Reference proteome</keyword>
<feature type="compositionally biased region" description="Basic and acidic residues" evidence="1">
    <location>
        <begin position="337"/>
        <end position="349"/>
    </location>
</feature>
<dbReference type="InParanoid" id="A0A6I9RTL3"/>
<dbReference type="KEGG" id="egu:105050011"/>
<dbReference type="GeneID" id="105050011"/>
<dbReference type="OrthoDB" id="49605at2759"/>
<proteinExistence type="predicted"/>
<accession>A0A6I9RTL3</accession>
<dbReference type="AlphaFoldDB" id="A0A6I9RTL3"/>
<name>A0A6I9RTL3_ELAGV</name>
<dbReference type="PANTHER" id="PTHR47796">
    <property type="entry name" value="ZINC METALLOPROTEINASE-LIKE PROTEIN"/>
    <property type="match status" value="1"/>
</dbReference>
<reference evidence="4" key="1">
    <citation type="submission" date="2025-08" db="UniProtKB">
        <authorList>
            <consortium name="RefSeq"/>
        </authorList>
    </citation>
    <scope>IDENTIFICATION</scope>
</reference>
<gene>
    <name evidence="4" type="primary">LOC105050011</name>
</gene>
<organism evidence="3 4">
    <name type="scientific">Elaeis guineensis var. tenera</name>
    <name type="common">Oil palm</name>
    <dbReference type="NCBI Taxonomy" id="51953"/>
    <lineage>
        <taxon>Eukaryota</taxon>
        <taxon>Viridiplantae</taxon>
        <taxon>Streptophyta</taxon>
        <taxon>Embryophyta</taxon>
        <taxon>Tracheophyta</taxon>
        <taxon>Spermatophyta</taxon>
        <taxon>Magnoliopsida</taxon>
        <taxon>Liliopsida</taxon>
        <taxon>Arecaceae</taxon>
        <taxon>Arecoideae</taxon>
        <taxon>Cocoseae</taxon>
        <taxon>Elaeidinae</taxon>
        <taxon>Elaeis</taxon>
    </lineage>
</organism>
<dbReference type="InterPro" id="IPR036339">
    <property type="entry name" value="PUB-like_dom_sf"/>
</dbReference>
<evidence type="ECO:0000313" key="4">
    <source>
        <dbReference type="RefSeq" id="XP_010928154.1"/>
    </source>
</evidence>
<dbReference type="FunCoup" id="A0A6I9RTL3">
    <property type="interactions" value="995"/>
</dbReference>
<dbReference type="RefSeq" id="XP_010928154.1">
    <property type="nucleotide sequence ID" value="XM_010929852.3"/>
</dbReference>
<sequence>MEQQNVDDILVIWRGRELKVEVNRHSQVRELGQKLQMLTNVKPDTMRLLVPQSTNKSSKLITPFSDVDSSLSLQEASILVGKPIRMMGVFDDEIEEVSQNGKKPDLRILGFDEEEKRLRQRMLNRPQVSLKLPQGSYVFCDFRTLSIPGIELNPPPSEALRRMHMLACDPGIIAVMNKHRWRVGIMTEMAPVGYVGISPKCILGFNKNQGEEISLRLRTDDLKGFRKYESIKQTLLHELAHMVYSEHDANFFALNKQLNEEATSLDWTKSRSHTLSSHKITDHYEDELYLGVSSNDKGQKIGGTFSSLVSARASSVAAAYGRFLSATSSAGLVGHQETAHHSLSDDHKTLTTIEPDPDDGELKGELENKHAEPDPDDAQAMDNDVMHVDLIIDSSELSSEFSMLDEHGEPDPDDCLDNGRMFEPDPDDSRAVDYLVPGDEPDPDDSVVGDVMKSFEEPGSDRIRSNRISENCQNMSEPDPDDSIATGTIKGAKQMEDTYVREKFAEPDPDERTKEIVLIPGSSLEPCARGLQATESLKAEPDPDDHMGGLDNQELQRIEDPVVAICSRLQRAIEMLRSEVTPAEATSALKTLFKIIRNVIEHPNDVKFRRLRKANPQFQRNVANYKAALEVLALVGFCEDVISDEVGRAEAYMVLKRNDPGLLWLVKSSLEVSIA</sequence>
<dbReference type="Gene3D" id="1.20.58.2190">
    <property type="match status" value="1"/>
</dbReference>
<evidence type="ECO:0000259" key="2">
    <source>
        <dbReference type="PROSITE" id="PS51397"/>
    </source>
</evidence>
<dbReference type="InterPro" id="IPR013536">
    <property type="entry name" value="WLM_dom"/>
</dbReference>
<dbReference type="SUPFAM" id="SSF143503">
    <property type="entry name" value="PUG domain-like"/>
    <property type="match status" value="1"/>
</dbReference>
<dbReference type="Pfam" id="PF08325">
    <property type="entry name" value="WLM"/>
    <property type="match status" value="1"/>
</dbReference>
<dbReference type="SUPFAM" id="SSF54236">
    <property type="entry name" value="Ubiquitin-like"/>
    <property type="match status" value="1"/>
</dbReference>
<dbReference type="SMART" id="SM00580">
    <property type="entry name" value="PUG"/>
    <property type="match status" value="1"/>
</dbReference>
<evidence type="ECO:0000256" key="1">
    <source>
        <dbReference type="SAM" id="MobiDB-lite"/>
    </source>
</evidence>
<dbReference type="Proteomes" id="UP000504607">
    <property type="component" value="Chromosome 8"/>
</dbReference>
<dbReference type="InterPro" id="IPR018997">
    <property type="entry name" value="PUB_domain"/>
</dbReference>
<protein>
    <submittedName>
        <fullName evidence="4">Uncharacterized protein LOC105050011</fullName>
    </submittedName>
</protein>
<dbReference type="InterPro" id="IPR029071">
    <property type="entry name" value="Ubiquitin-like_domsf"/>
</dbReference>
<dbReference type="PROSITE" id="PS51397">
    <property type="entry name" value="WLM"/>
    <property type="match status" value="1"/>
</dbReference>
<evidence type="ECO:0000313" key="3">
    <source>
        <dbReference type="Proteomes" id="UP000504607"/>
    </source>
</evidence>
<dbReference type="CDD" id="cd10463">
    <property type="entry name" value="PUB_WLM"/>
    <property type="match status" value="1"/>
</dbReference>
<dbReference type="PANTHER" id="PTHR47796:SF1">
    <property type="entry name" value="OS08G0500800 PROTEIN"/>
    <property type="match status" value="1"/>
</dbReference>
<feature type="compositionally biased region" description="Basic and acidic residues" evidence="1">
    <location>
        <begin position="360"/>
        <end position="373"/>
    </location>
</feature>
<dbReference type="Pfam" id="PF09409">
    <property type="entry name" value="PUB"/>
    <property type="match status" value="1"/>
</dbReference>
<dbReference type="Gene3D" id="3.10.20.90">
    <property type="entry name" value="Phosphatidylinositol 3-kinase Catalytic Subunit, Chain A, domain 1"/>
    <property type="match status" value="1"/>
</dbReference>